<feature type="non-terminal residue" evidence="1">
    <location>
        <position position="71"/>
    </location>
</feature>
<protein>
    <submittedName>
        <fullName evidence="1">Uncharacterized protein</fullName>
    </submittedName>
</protein>
<gene>
    <name evidence="1" type="ORF">V1517DRAFT_235789</name>
</gene>
<feature type="non-terminal residue" evidence="1">
    <location>
        <position position="1"/>
    </location>
</feature>
<sequence length="71" mass="8060">LSYGYTFVGKGTTDRFWADVRTETDVYRVLQKAQGSAVPVFLGTIDLKLTYFLQRGICIKHMLLLSWGGEQ</sequence>
<evidence type="ECO:0000313" key="2">
    <source>
        <dbReference type="Proteomes" id="UP001489719"/>
    </source>
</evidence>
<evidence type="ECO:0000313" key="1">
    <source>
        <dbReference type="EMBL" id="KAK9322667.1"/>
    </source>
</evidence>
<proteinExistence type="predicted"/>
<organism evidence="1 2">
    <name type="scientific">Lipomyces orientalis</name>
    <dbReference type="NCBI Taxonomy" id="1233043"/>
    <lineage>
        <taxon>Eukaryota</taxon>
        <taxon>Fungi</taxon>
        <taxon>Dikarya</taxon>
        <taxon>Ascomycota</taxon>
        <taxon>Saccharomycotina</taxon>
        <taxon>Lipomycetes</taxon>
        <taxon>Lipomycetales</taxon>
        <taxon>Lipomycetaceae</taxon>
        <taxon>Lipomyces</taxon>
    </lineage>
</organism>
<dbReference type="Proteomes" id="UP001489719">
    <property type="component" value="Unassembled WGS sequence"/>
</dbReference>
<dbReference type="EMBL" id="MU970073">
    <property type="protein sequence ID" value="KAK9322667.1"/>
    <property type="molecule type" value="Genomic_DNA"/>
</dbReference>
<keyword evidence="2" id="KW-1185">Reference proteome</keyword>
<comment type="caution">
    <text evidence="1">The sequence shown here is derived from an EMBL/GenBank/DDBJ whole genome shotgun (WGS) entry which is preliminary data.</text>
</comment>
<reference evidence="2" key="1">
    <citation type="journal article" date="2024" name="Front. Bioeng. Biotechnol.">
        <title>Genome-scale model development and genomic sequencing of the oleaginous clade Lipomyces.</title>
        <authorList>
            <person name="Czajka J.J."/>
            <person name="Han Y."/>
            <person name="Kim J."/>
            <person name="Mondo S.J."/>
            <person name="Hofstad B.A."/>
            <person name="Robles A."/>
            <person name="Haridas S."/>
            <person name="Riley R."/>
            <person name="LaButti K."/>
            <person name="Pangilinan J."/>
            <person name="Andreopoulos W."/>
            <person name="Lipzen A."/>
            <person name="Yan J."/>
            <person name="Wang M."/>
            <person name="Ng V."/>
            <person name="Grigoriev I.V."/>
            <person name="Spatafora J.W."/>
            <person name="Magnuson J.K."/>
            <person name="Baker S.E."/>
            <person name="Pomraning K.R."/>
        </authorList>
    </citation>
    <scope>NUCLEOTIDE SEQUENCE [LARGE SCALE GENOMIC DNA]</scope>
    <source>
        <strain evidence="2">CBS 10300</strain>
    </source>
</reference>
<name>A0ACC3TNC0_9ASCO</name>
<accession>A0ACC3TNC0</accession>